<proteinExistence type="predicted"/>
<reference evidence="2" key="1">
    <citation type="submission" date="2020-08" db="EMBL/GenBank/DDBJ databases">
        <authorList>
            <person name="Hillin M.J."/>
            <person name="Beth T.W."/>
            <person name="Collman T.N."/>
            <person name="Davis R.E."/>
            <person name="Dobesh B.I."/>
            <person name="Johnson A.L."/>
            <person name="Lewis B.M."/>
            <person name="Suarez T.R."/>
            <person name="Villa E.C."/>
            <person name="Walker J.R."/>
            <person name="Labonte J.M."/>
            <person name="Butela K.A."/>
            <person name="Garlena R.A."/>
            <person name="Russell D.A."/>
            <person name="Pope W.H."/>
            <person name="Jacobs-Sera D."/>
            <person name="Hatfull G.F."/>
        </authorList>
    </citation>
    <scope>NUCLEOTIDE SEQUENCE [LARGE SCALE GENOMIC DNA]</scope>
</reference>
<evidence type="ECO:0000313" key="2">
    <source>
        <dbReference type="Proteomes" id="UP000516204"/>
    </source>
</evidence>
<accession>A0A7G9W257</accession>
<gene>
    <name evidence="1" type="primary">61</name>
    <name evidence="1" type="ORF">SEA_TWEETY19_61</name>
</gene>
<dbReference type="GeneID" id="77954846"/>
<dbReference type="Proteomes" id="UP000516204">
    <property type="component" value="Segment"/>
</dbReference>
<organism evidence="1 2">
    <name type="scientific">Arthrobacter phage Tweety19</name>
    <dbReference type="NCBI Taxonomy" id="2768133"/>
    <lineage>
        <taxon>Viruses</taxon>
        <taxon>Duplodnaviria</taxon>
        <taxon>Heunggongvirae</taxon>
        <taxon>Uroviricota</taxon>
        <taxon>Caudoviricetes</taxon>
        <taxon>Casidaviridae</taxon>
        <taxon>Galvastonvirus</taxon>
        <taxon>Galvastonvirus tweety19</taxon>
    </lineage>
</organism>
<dbReference type="EMBL" id="MT897906">
    <property type="protein sequence ID" value="QNO12720.1"/>
    <property type="molecule type" value="Genomic_DNA"/>
</dbReference>
<protein>
    <submittedName>
        <fullName evidence="1">Uncharacterized protein</fullName>
    </submittedName>
</protein>
<sequence>MLFPGMSLAQYLEVIGHASPTEGPYNGHAAADVLNPAFAELVKGTVAFVNAAKPIIGYEETRDMLESVVHGFPATEEPEPVDFMALFGELLREALEDEQNDADGPLVTEADDK</sequence>
<dbReference type="RefSeq" id="YP_010678451.1">
    <property type="nucleotide sequence ID" value="NC_071035.1"/>
</dbReference>
<evidence type="ECO:0000313" key="1">
    <source>
        <dbReference type="EMBL" id="QNO12720.1"/>
    </source>
</evidence>
<keyword evidence="2" id="KW-1185">Reference proteome</keyword>
<dbReference type="KEGG" id="vg:77954846"/>
<name>A0A7G9W257_9CAUD</name>